<evidence type="ECO:0000313" key="11">
    <source>
        <dbReference type="Proteomes" id="UP000281553"/>
    </source>
</evidence>
<evidence type="ECO:0000256" key="9">
    <source>
        <dbReference type="SAM" id="SignalP"/>
    </source>
</evidence>
<comment type="similarity">
    <text evidence="2">Belongs to the prominin family.</text>
</comment>
<evidence type="ECO:0000256" key="1">
    <source>
        <dbReference type="ARBA" id="ARBA00004141"/>
    </source>
</evidence>
<evidence type="ECO:0000256" key="5">
    <source>
        <dbReference type="ARBA" id="ARBA00023136"/>
    </source>
</evidence>
<evidence type="ECO:0000256" key="4">
    <source>
        <dbReference type="ARBA" id="ARBA00022989"/>
    </source>
</evidence>
<dbReference type="GO" id="GO:0016020">
    <property type="term" value="C:membrane"/>
    <property type="evidence" value="ECO:0007669"/>
    <property type="project" value="UniProtKB-SubCell"/>
</dbReference>
<evidence type="ECO:0000256" key="3">
    <source>
        <dbReference type="ARBA" id="ARBA00022692"/>
    </source>
</evidence>
<proteinExistence type="inferred from homology"/>
<evidence type="ECO:0000313" key="10">
    <source>
        <dbReference type="EMBL" id="VDN09897.1"/>
    </source>
</evidence>
<feature type="transmembrane region" description="Helical" evidence="8">
    <location>
        <begin position="429"/>
        <end position="454"/>
    </location>
</feature>
<name>A0A3P7LDC4_DIBLA</name>
<dbReference type="AlphaFoldDB" id="A0A3P7LDC4"/>
<keyword evidence="3 8" id="KW-0812">Transmembrane</keyword>
<evidence type="ECO:0000256" key="7">
    <source>
        <dbReference type="SAM" id="Coils"/>
    </source>
</evidence>
<keyword evidence="6" id="KW-0325">Glycoprotein</keyword>
<accession>A0A3P7LDC4</accession>
<feature type="transmembrane region" description="Helical" evidence="8">
    <location>
        <begin position="143"/>
        <end position="171"/>
    </location>
</feature>
<dbReference type="Proteomes" id="UP000281553">
    <property type="component" value="Unassembled WGS sequence"/>
</dbReference>
<organism evidence="10 11">
    <name type="scientific">Dibothriocephalus latus</name>
    <name type="common">Fish tapeworm</name>
    <name type="synonym">Diphyllobothrium latum</name>
    <dbReference type="NCBI Taxonomy" id="60516"/>
    <lineage>
        <taxon>Eukaryota</taxon>
        <taxon>Metazoa</taxon>
        <taxon>Spiralia</taxon>
        <taxon>Lophotrochozoa</taxon>
        <taxon>Platyhelminthes</taxon>
        <taxon>Cestoda</taxon>
        <taxon>Eucestoda</taxon>
        <taxon>Diphyllobothriidea</taxon>
        <taxon>Diphyllobothriidae</taxon>
        <taxon>Dibothriocephalus</taxon>
    </lineage>
</organism>
<dbReference type="InterPro" id="IPR008795">
    <property type="entry name" value="Prominin"/>
</dbReference>
<keyword evidence="11" id="KW-1185">Reference proteome</keyword>
<feature type="signal peptide" evidence="9">
    <location>
        <begin position="1"/>
        <end position="23"/>
    </location>
</feature>
<keyword evidence="9" id="KW-0732">Signal</keyword>
<feature type="transmembrane region" description="Helical" evidence="8">
    <location>
        <begin position="100"/>
        <end position="131"/>
    </location>
</feature>
<evidence type="ECO:0000256" key="6">
    <source>
        <dbReference type="ARBA" id="ARBA00023180"/>
    </source>
</evidence>
<feature type="coiled-coil region" evidence="7">
    <location>
        <begin position="346"/>
        <end position="415"/>
    </location>
</feature>
<reference evidence="10 11" key="1">
    <citation type="submission" date="2018-11" db="EMBL/GenBank/DDBJ databases">
        <authorList>
            <consortium name="Pathogen Informatics"/>
        </authorList>
    </citation>
    <scope>NUCLEOTIDE SEQUENCE [LARGE SCALE GENOMIC DNA]</scope>
</reference>
<keyword evidence="5 8" id="KW-0472">Membrane</keyword>
<dbReference type="OrthoDB" id="6288072at2759"/>
<comment type="subcellular location">
    <subcellularLocation>
        <location evidence="1">Membrane</location>
        <topology evidence="1">Multi-pass membrane protein</topology>
    </subcellularLocation>
</comment>
<dbReference type="EMBL" id="UYRU01048016">
    <property type="protein sequence ID" value="VDN09897.1"/>
    <property type="molecule type" value="Genomic_DNA"/>
</dbReference>
<gene>
    <name evidence="10" type="ORF">DILT_LOCUS5728</name>
</gene>
<sequence>MIIPSVLGCVAMAFAWMLQYQNGGLLNVVMKPVRSQGSSNVTFEIISDFSGLSTQVMNIVWGKLTKADLAVLEALPVDLGGGEQGVNQAIAHPNNEGKLIVAFIVCLVFASLGLVAIFVVSLICCCCCSSGSHGDSSNNDQNFLCCGLHILGFVMTALLLVGLAVCIGYYFGAANAMSETLANSKATDAEVIVWLRGNSSSFSIGRIMEFLVSNVRQFASTSIQSAKTNVNMTINNLTKHLLEGTLPNEISTLVTAIAVEFKVAEIIQEANKMVYAIGNATENSDFISTNYTSIVLDIVTNATLLNTTLDSVKPNCGPNYSQAATLRNDFDPSKVLPVHRNVTEVFKKTYTQLKKLQSQLENVTNQLETMQKNVVDELQKQLDFQKMLSSMNDLMDGLDKQVVQAIEQLNQVTTKVSGYLGEYSGTAKAALYALCLPCLLAGILFLVFLALYLFGALKRHLFSLTGNSAAEGTFYLVFSERT</sequence>
<evidence type="ECO:0000256" key="8">
    <source>
        <dbReference type="SAM" id="Phobius"/>
    </source>
</evidence>
<dbReference type="PANTHER" id="PTHR22730:SF1">
    <property type="entry name" value="PROMININ-LIKE PROTEIN"/>
    <property type="match status" value="1"/>
</dbReference>
<keyword evidence="7" id="KW-0175">Coiled coil</keyword>
<evidence type="ECO:0008006" key="12">
    <source>
        <dbReference type="Google" id="ProtNLM"/>
    </source>
</evidence>
<protein>
    <recommendedName>
        <fullName evidence="12">Protein tweety homolog</fullName>
    </recommendedName>
</protein>
<feature type="chain" id="PRO_5017963775" description="Protein tweety homolog" evidence="9">
    <location>
        <begin position="24"/>
        <end position="482"/>
    </location>
</feature>
<evidence type="ECO:0000256" key="2">
    <source>
        <dbReference type="ARBA" id="ARBA00006058"/>
    </source>
</evidence>
<dbReference type="Pfam" id="PF05478">
    <property type="entry name" value="Prominin"/>
    <property type="match status" value="1"/>
</dbReference>
<dbReference type="PANTHER" id="PTHR22730">
    <property type="entry name" value="PROMININ PROM PROTEIN"/>
    <property type="match status" value="1"/>
</dbReference>
<keyword evidence="4 8" id="KW-1133">Transmembrane helix</keyword>